<dbReference type="AlphaFoldDB" id="A0AAD7C7D1"/>
<sequence>MKRGFLNSSKAKARPLGSPAPSAPAPKVVISKLPIGKQNVEVPEGYESKLTLKERDPRSGSVPSGLTFTTVPFVAPGRGQPTTECIFRPGSKEVLMTLPGFSQPMVKPVRSNSPVRVKEVPGMGLGLFATRRIEAGELIFSERPLLIQYSLNQIEEILAVGVGRMSDEDKAAYMALKNSHLEDGSGPLTGIWRTNGLGIFGLRPEVTDGSAASICSGVCDIISRLNHRWVSYLLFQEV</sequence>
<dbReference type="SUPFAM" id="SSF82199">
    <property type="entry name" value="SET domain"/>
    <property type="match status" value="1"/>
</dbReference>
<accession>A0AAD7C7D1</accession>
<organism evidence="2 3">
    <name type="scientific">Roridomyces roridus</name>
    <dbReference type="NCBI Taxonomy" id="1738132"/>
    <lineage>
        <taxon>Eukaryota</taxon>
        <taxon>Fungi</taxon>
        <taxon>Dikarya</taxon>
        <taxon>Basidiomycota</taxon>
        <taxon>Agaricomycotina</taxon>
        <taxon>Agaricomycetes</taxon>
        <taxon>Agaricomycetidae</taxon>
        <taxon>Agaricales</taxon>
        <taxon>Marasmiineae</taxon>
        <taxon>Mycenaceae</taxon>
        <taxon>Roridomyces</taxon>
    </lineage>
</organism>
<dbReference type="EMBL" id="JARKIF010000004">
    <property type="protein sequence ID" value="KAJ7641076.1"/>
    <property type="molecule type" value="Genomic_DNA"/>
</dbReference>
<reference evidence="2" key="1">
    <citation type="submission" date="2023-03" db="EMBL/GenBank/DDBJ databases">
        <title>Massive genome expansion in bonnet fungi (Mycena s.s.) driven by repeated elements and novel gene families across ecological guilds.</title>
        <authorList>
            <consortium name="Lawrence Berkeley National Laboratory"/>
            <person name="Harder C.B."/>
            <person name="Miyauchi S."/>
            <person name="Viragh M."/>
            <person name="Kuo A."/>
            <person name="Thoen E."/>
            <person name="Andreopoulos B."/>
            <person name="Lu D."/>
            <person name="Skrede I."/>
            <person name="Drula E."/>
            <person name="Henrissat B."/>
            <person name="Morin E."/>
            <person name="Kohler A."/>
            <person name="Barry K."/>
            <person name="LaButti K."/>
            <person name="Morin E."/>
            <person name="Salamov A."/>
            <person name="Lipzen A."/>
            <person name="Mereny Z."/>
            <person name="Hegedus B."/>
            <person name="Baldrian P."/>
            <person name="Stursova M."/>
            <person name="Weitz H."/>
            <person name="Taylor A."/>
            <person name="Grigoriev I.V."/>
            <person name="Nagy L.G."/>
            <person name="Martin F."/>
            <person name="Kauserud H."/>
        </authorList>
    </citation>
    <scope>NUCLEOTIDE SEQUENCE</scope>
    <source>
        <strain evidence="2">9284</strain>
    </source>
</reference>
<dbReference type="Proteomes" id="UP001221142">
    <property type="component" value="Unassembled WGS sequence"/>
</dbReference>
<evidence type="ECO:0000256" key="1">
    <source>
        <dbReference type="SAM" id="MobiDB-lite"/>
    </source>
</evidence>
<keyword evidence="3" id="KW-1185">Reference proteome</keyword>
<dbReference type="InterPro" id="IPR053185">
    <property type="entry name" value="SET_domain_protein"/>
</dbReference>
<proteinExistence type="predicted"/>
<gene>
    <name evidence="2" type="ORF">FB45DRAFT_352501</name>
</gene>
<evidence type="ECO:0000313" key="2">
    <source>
        <dbReference type="EMBL" id="KAJ7641076.1"/>
    </source>
</evidence>
<comment type="caution">
    <text evidence="2">The sequence shown here is derived from an EMBL/GenBank/DDBJ whole genome shotgun (WGS) entry which is preliminary data.</text>
</comment>
<protein>
    <submittedName>
        <fullName evidence="2">Uncharacterized protein</fullName>
    </submittedName>
</protein>
<dbReference type="PANTHER" id="PTHR47332">
    <property type="entry name" value="SET DOMAIN-CONTAINING PROTEIN 5"/>
    <property type="match status" value="1"/>
</dbReference>
<dbReference type="InterPro" id="IPR046341">
    <property type="entry name" value="SET_dom_sf"/>
</dbReference>
<dbReference type="Gene3D" id="2.170.270.10">
    <property type="entry name" value="SET domain"/>
    <property type="match status" value="1"/>
</dbReference>
<evidence type="ECO:0000313" key="3">
    <source>
        <dbReference type="Proteomes" id="UP001221142"/>
    </source>
</evidence>
<feature type="region of interest" description="Disordered" evidence="1">
    <location>
        <begin position="1"/>
        <end position="26"/>
    </location>
</feature>
<dbReference type="PANTHER" id="PTHR47332:SF4">
    <property type="entry name" value="SET DOMAIN-CONTAINING PROTEIN 5"/>
    <property type="match status" value="1"/>
</dbReference>
<name>A0AAD7C7D1_9AGAR</name>
<feature type="compositionally biased region" description="Polar residues" evidence="1">
    <location>
        <begin position="1"/>
        <end position="10"/>
    </location>
</feature>